<keyword evidence="1" id="KW-0472">Membrane</keyword>
<feature type="transmembrane region" description="Helical" evidence="1">
    <location>
        <begin position="64"/>
        <end position="83"/>
    </location>
</feature>
<evidence type="ECO:0000313" key="3">
    <source>
        <dbReference type="Proteomes" id="UP000255543"/>
    </source>
</evidence>
<evidence type="ECO:0000313" key="2">
    <source>
        <dbReference type="EMBL" id="STK93459.1"/>
    </source>
</evidence>
<protein>
    <submittedName>
        <fullName evidence="2">Putative transporter</fullName>
    </submittedName>
</protein>
<accession>A0A377A3J7</accession>
<dbReference type="AlphaFoldDB" id="A0A377A3J7"/>
<gene>
    <name evidence="2" type="primary">eamB_1</name>
    <name evidence="2" type="ORF">NCTC8179_04260</name>
</gene>
<sequence length="103" mass="11194">MSWAGAAYIVWLAWKIATSPTKEDGLQAKPISFWASFALQFVNVKIILYGVTALSTFVLPQTQALSWVVGVSVLLAMIGRLAMCAGRWRGICFSDCFASMVAS</sequence>
<keyword evidence="1" id="KW-0812">Transmembrane</keyword>
<reference evidence="2 3" key="1">
    <citation type="submission" date="2018-06" db="EMBL/GenBank/DDBJ databases">
        <authorList>
            <consortium name="Pathogen Informatics"/>
            <person name="Doyle S."/>
        </authorList>
    </citation>
    <scope>NUCLEOTIDE SEQUENCE [LARGE SCALE GENOMIC DNA]</scope>
    <source>
        <strain evidence="2 3">NCTC8179</strain>
    </source>
</reference>
<dbReference type="EMBL" id="UGEB01000001">
    <property type="protein sequence ID" value="STK93459.1"/>
    <property type="molecule type" value="Genomic_DNA"/>
</dbReference>
<proteinExistence type="predicted"/>
<organism evidence="2 3">
    <name type="scientific">Escherichia coli</name>
    <dbReference type="NCBI Taxonomy" id="562"/>
    <lineage>
        <taxon>Bacteria</taxon>
        <taxon>Pseudomonadati</taxon>
        <taxon>Pseudomonadota</taxon>
        <taxon>Gammaproteobacteria</taxon>
        <taxon>Enterobacterales</taxon>
        <taxon>Enterobacteriaceae</taxon>
        <taxon>Escherichia</taxon>
    </lineage>
</organism>
<dbReference type="Proteomes" id="UP000255543">
    <property type="component" value="Unassembled WGS sequence"/>
</dbReference>
<name>A0A377A3J7_ECOLX</name>
<evidence type="ECO:0000256" key="1">
    <source>
        <dbReference type="SAM" id="Phobius"/>
    </source>
</evidence>
<keyword evidence="1" id="KW-1133">Transmembrane helix</keyword>
<feature type="transmembrane region" description="Helical" evidence="1">
    <location>
        <begin position="31"/>
        <end position="52"/>
    </location>
</feature>